<organism evidence="1 2">
    <name type="scientific">Pararhizobium capsulatum DSM 1112</name>
    <dbReference type="NCBI Taxonomy" id="1121113"/>
    <lineage>
        <taxon>Bacteria</taxon>
        <taxon>Pseudomonadati</taxon>
        <taxon>Pseudomonadota</taxon>
        <taxon>Alphaproteobacteria</taxon>
        <taxon>Hyphomicrobiales</taxon>
        <taxon>Rhizobiaceae</taxon>
        <taxon>Rhizobium/Agrobacterium group</taxon>
        <taxon>Pararhizobium</taxon>
    </lineage>
</organism>
<protein>
    <submittedName>
        <fullName evidence="1">Uncharacterized protein</fullName>
    </submittedName>
</protein>
<keyword evidence="2" id="KW-1185">Reference proteome</keyword>
<evidence type="ECO:0000313" key="1">
    <source>
        <dbReference type="EMBL" id="MDQ0323946.1"/>
    </source>
</evidence>
<gene>
    <name evidence="1" type="ORF">QO002_006153</name>
</gene>
<accession>A0ABU0C207</accession>
<comment type="caution">
    <text evidence="1">The sequence shown here is derived from an EMBL/GenBank/DDBJ whole genome shotgun (WGS) entry which is preliminary data.</text>
</comment>
<dbReference type="Proteomes" id="UP001230207">
    <property type="component" value="Unassembled WGS sequence"/>
</dbReference>
<proteinExistence type="predicted"/>
<sequence length="114" mass="13163">MKFTLKVRWQANRASGKPRLQRALKSIYRRRSRRPLTGMARPDGFDLVALMTIIPVMNTEAENACFEPEWVATWKRDFASYLDFGHKTPQTPSTFRSDLYAWGTKQVGQAPLQT</sequence>
<dbReference type="EMBL" id="JAUSVF010000006">
    <property type="protein sequence ID" value="MDQ0323946.1"/>
    <property type="molecule type" value="Genomic_DNA"/>
</dbReference>
<evidence type="ECO:0000313" key="2">
    <source>
        <dbReference type="Proteomes" id="UP001230207"/>
    </source>
</evidence>
<name>A0ABU0C207_9HYPH</name>
<dbReference type="RefSeq" id="WP_307237091.1">
    <property type="nucleotide sequence ID" value="NZ_JAUSVF010000006.1"/>
</dbReference>
<reference evidence="1 2" key="1">
    <citation type="submission" date="2023-07" db="EMBL/GenBank/DDBJ databases">
        <title>Genomic Encyclopedia of Type Strains, Phase IV (KMG-IV): sequencing the most valuable type-strain genomes for metagenomic binning, comparative biology and taxonomic classification.</title>
        <authorList>
            <person name="Goeker M."/>
        </authorList>
    </citation>
    <scope>NUCLEOTIDE SEQUENCE [LARGE SCALE GENOMIC DNA]</scope>
    <source>
        <strain evidence="1 2">DSM 1112</strain>
    </source>
</reference>